<accession>A0A973ZYT0</accession>
<reference evidence="2" key="1">
    <citation type="submission" date="2020-06" db="EMBL/GenBank/DDBJ databases">
        <title>Whole Genome Sequence of Bradyrhizobium sp. Strain 1S1.</title>
        <authorList>
            <person name="Bromfield E.S.P."/>
            <person name="Cloutier S."/>
        </authorList>
    </citation>
    <scope>NUCLEOTIDE SEQUENCE [LARGE SCALE GENOMIC DNA]</scope>
    <source>
        <strain evidence="2">1S1</strain>
    </source>
</reference>
<organism evidence="2">
    <name type="scientific">Bradyrhizobium septentrionale</name>
    <dbReference type="NCBI Taxonomy" id="1404411"/>
    <lineage>
        <taxon>Bacteria</taxon>
        <taxon>Pseudomonadati</taxon>
        <taxon>Pseudomonadota</taxon>
        <taxon>Alphaproteobacteria</taxon>
        <taxon>Hyphomicrobiales</taxon>
        <taxon>Nitrobacteraceae</taxon>
        <taxon>Bradyrhizobium</taxon>
    </lineage>
</organism>
<gene>
    <name evidence="2" type="ORF">HAP48_011240</name>
</gene>
<evidence type="ECO:0000256" key="1">
    <source>
        <dbReference type="SAM" id="MobiDB-lite"/>
    </source>
</evidence>
<sequence length="133" mass="15147">MLISICNELQIYQNTLDKTLYMYVRKSDGLPADATPGNWKLVATKQDVSAAAIEQSTRRLLFVRPEVCQAFDWTRRQIEPRASPRSSPQIGQHQVMNFDGVERPFEPASKVPNVVASRGATREGPFQWRRLSQ</sequence>
<evidence type="ECO:0000313" key="2">
    <source>
        <dbReference type="EMBL" id="NVI43526.1"/>
    </source>
</evidence>
<protein>
    <submittedName>
        <fullName evidence="2">Uncharacterized protein</fullName>
    </submittedName>
</protein>
<dbReference type="AlphaFoldDB" id="A0A973ZYT0"/>
<name>A0A973ZYT0_9BRAD</name>
<comment type="caution">
    <text evidence="2">The sequence shown here is derived from an EMBL/GenBank/DDBJ whole genome shotgun (WGS) entry which is preliminary data.</text>
</comment>
<proteinExistence type="predicted"/>
<dbReference type="RefSeq" id="WP_166208617.1">
    <property type="nucleotide sequence ID" value="NZ_CP088285.1"/>
</dbReference>
<feature type="region of interest" description="Disordered" evidence="1">
    <location>
        <begin position="109"/>
        <end position="133"/>
    </location>
</feature>
<dbReference type="EMBL" id="JAAOLE020000001">
    <property type="protein sequence ID" value="NVI43526.1"/>
    <property type="molecule type" value="Genomic_DNA"/>
</dbReference>